<dbReference type="EMBL" id="MBFS01000156">
    <property type="protein sequence ID" value="PVV04140.1"/>
    <property type="molecule type" value="Genomic_DNA"/>
</dbReference>
<dbReference type="Proteomes" id="UP000245609">
    <property type="component" value="Unassembled WGS sequence"/>
</dbReference>
<protein>
    <submittedName>
        <fullName evidence="2">Uncharacterized protein</fullName>
    </submittedName>
</protein>
<feature type="compositionally biased region" description="Polar residues" evidence="1">
    <location>
        <begin position="30"/>
        <end position="52"/>
    </location>
</feature>
<dbReference type="AlphaFoldDB" id="A0A2T9ZHV1"/>
<organism evidence="2 3">
    <name type="scientific">Smittium megazygosporum</name>
    <dbReference type="NCBI Taxonomy" id="133381"/>
    <lineage>
        <taxon>Eukaryota</taxon>
        <taxon>Fungi</taxon>
        <taxon>Fungi incertae sedis</taxon>
        <taxon>Zoopagomycota</taxon>
        <taxon>Kickxellomycotina</taxon>
        <taxon>Harpellomycetes</taxon>
        <taxon>Harpellales</taxon>
        <taxon>Legeriomycetaceae</taxon>
        <taxon>Smittium</taxon>
    </lineage>
</organism>
<comment type="caution">
    <text evidence="2">The sequence shown here is derived from an EMBL/GenBank/DDBJ whole genome shotgun (WGS) entry which is preliminary data.</text>
</comment>
<reference evidence="2 3" key="1">
    <citation type="journal article" date="2018" name="MBio">
        <title>Comparative Genomics Reveals the Core Gene Toolbox for the Fungus-Insect Symbiosis.</title>
        <authorList>
            <person name="Wang Y."/>
            <person name="Stata M."/>
            <person name="Wang W."/>
            <person name="Stajich J.E."/>
            <person name="White M.M."/>
            <person name="Moncalvo J.M."/>
        </authorList>
    </citation>
    <scope>NUCLEOTIDE SEQUENCE [LARGE SCALE GENOMIC DNA]</scope>
    <source>
        <strain evidence="2 3">SC-DP-2</strain>
    </source>
</reference>
<keyword evidence="3" id="KW-1185">Reference proteome</keyword>
<evidence type="ECO:0000256" key="1">
    <source>
        <dbReference type="SAM" id="MobiDB-lite"/>
    </source>
</evidence>
<accession>A0A2T9ZHV1</accession>
<feature type="region of interest" description="Disordered" evidence="1">
    <location>
        <begin position="30"/>
        <end position="55"/>
    </location>
</feature>
<name>A0A2T9ZHV1_9FUNG</name>
<evidence type="ECO:0000313" key="3">
    <source>
        <dbReference type="Proteomes" id="UP000245609"/>
    </source>
</evidence>
<sequence length="76" mass="8568">MATFSASFCTIIRRQALVFAKWKLKPRISQSPSQIRTPFSAVSPNKNKPSKLQSDHPTNHFLLPFPLATNSPYPNL</sequence>
<proteinExistence type="predicted"/>
<evidence type="ECO:0000313" key="2">
    <source>
        <dbReference type="EMBL" id="PVV04140.1"/>
    </source>
</evidence>
<gene>
    <name evidence="2" type="ORF">BB560_001357</name>
</gene>